<dbReference type="InterPro" id="IPR012902">
    <property type="entry name" value="N_methyl_site"/>
</dbReference>
<dbReference type="Pfam" id="PF07963">
    <property type="entry name" value="N_methyl"/>
    <property type="match status" value="1"/>
</dbReference>
<dbReference type="InterPro" id="IPR045584">
    <property type="entry name" value="Pilin-like"/>
</dbReference>
<dbReference type="EMBL" id="JGYQ01000007">
    <property type="protein sequence ID" value="KFI48554.1"/>
    <property type="molecule type" value="Genomic_DNA"/>
</dbReference>
<gene>
    <name evidence="2" type="ORF">BBOU_0683</name>
</gene>
<sequence length="157" mass="17404">MRCVKQALRRRSRGELGFSLVELLVVVIILGILAAIAVPIYLNQRKAAWRSSVESDVRNISMVMETALADEKGDYSKITMTGGKTGCNNTECTFTEGNTGKIGKNTVTISNGNEITVQVNATSKRMEAWGTNVGFDGKYKYYYYDSTGTTEWRPTRP</sequence>
<reference evidence="2 3" key="1">
    <citation type="submission" date="2014-03" db="EMBL/GenBank/DDBJ databases">
        <title>Genomics of Bifidobacteria.</title>
        <authorList>
            <person name="Ventura M."/>
            <person name="Milani C."/>
            <person name="Lugli G.A."/>
        </authorList>
    </citation>
    <scope>NUCLEOTIDE SEQUENCE [LARGE SCALE GENOMIC DNA]</scope>
    <source>
        <strain evidence="2 3">LMG 10736</strain>
    </source>
</reference>
<evidence type="ECO:0000313" key="2">
    <source>
        <dbReference type="EMBL" id="KFI48554.1"/>
    </source>
</evidence>
<dbReference type="Gene3D" id="3.30.700.10">
    <property type="entry name" value="Glycoprotein, Type 4 Pilin"/>
    <property type="match status" value="1"/>
</dbReference>
<dbReference type="OrthoDB" id="3240328at2"/>
<protein>
    <submittedName>
        <fullName evidence="2">Putative prepilin-type N-terminal cleavage/methylation domain-containing protein</fullName>
    </submittedName>
</protein>
<keyword evidence="1" id="KW-1133">Transmembrane helix</keyword>
<keyword evidence="1" id="KW-0812">Transmembrane</keyword>
<feature type="transmembrane region" description="Helical" evidence="1">
    <location>
        <begin position="20"/>
        <end position="42"/>
    </location>
</feature>
<dbReference type="AlphaFoldDB" id="A0A086ZPV4"/>
<proteinExistence type="predicted"/>
<accession>A0A086ZPV4</accession>
<name>A0A086ZPV4_9BIFI</name>
<evidence type="ECO:0000313" key="3">
    <source>
        <dbReference type="Proteomes" id="UP000029093"/>
    </source>
</evidence>
<dbReference type="SUPFAM" id="SSF54523">
    <property type="entry name" value="Pili subunits"/>
    <property type="match status" value="1"/>
</dbReference>
<comment type="caution">
    <text evidence="2">The sequence shown here is derived from an EMBL/GenBank/DDBJ whole genome shotgun (WGS) entry which is preliminary data.</text>
</comment>
<dbReference type="Proteomes" id="UP000029093">
    <property type="component" value="Unassembled WGS sequence"/>
</dbReference>
<dbReference type="PANTHER" id="PTHR30093">
    <property type="entry name" value="GENERAL SECRETION PATHWAY PROTEIN G"/>
    <property type="match status" value="1"/>
</dbReference>
<keyword evidence="1" id="KW-0472">Membrane</keyword>
<organism evidence="2 3">
    <name type="scientific">Bifidobacterium boum</name>
    <dbReference type="NCBI Taxonomy" id="78343"/>
    <lineage>
        <taxon>Bacteria</taxon>
        <taxon>Bacillati</taxon>
        <taxon>Actinomycetota</taxon>
        <taxon>Actinomycetes</taxon>
        <taxon>Bifidobacteriales</taxon>
        <taxon>Bifidobacteriaceae</taxon>
        <taxon>Bifidobacterium</taxon>
    </lineage>
</organism>
<dbReference type="NCBIfam" id="TIGR02532">
    <property type="entry name" value="IV_pilin_GFxxxE"/>
    <property type="match status" value="1"/>
</dbReference>
<keyword evidence="3" id="KW-1185">Reference proteome</keyword>
<evidence type="ECO:0000256" key="1">
    <source>
        <dbReference type="SAM" id="Phobius"/>
    </source>
</evidence>